<comment type="caution">
    <text evidence="2">The sequence shown here is derived from an EMBL/GenBank/DDBJ whole genome shotgun (WGS) entry which is preliminary data.</text>
</comment>
<name>A0A3A4QZB8_9BACT</name>
<evidence type="ECO:0000256" key="1">
    <source>
        <dbReference type="SAM" id="Phobius"/>
    </source>
</evidence>
<accession>A0A3A4QZB8</accession>
<evidence type="ECO:0000313" key="2">
    <source>
        <dbReference type="EMBL" id="RJP59144.1"/>
    </source>
</evidence>
<reference evidence="2 3" key="1">
    <citation type="journal article" date="2017" name="ISME J.">
        <title>Energy and carbon metabolisms in a deep terrestrial subsurface fluid microbial community.</title>
        <authorList>
            <person name="Momper L."/>
            <person name="Jungbluth S.P."/>
            <person name="Lee M.D."/>
            <person name="Amend J.P."/>
        </authorList>
    </citation>
    <scope>NUCLEOTIDE SEQUENCE [LARGE SCALE GENOMIC DNA]</scope>
    <source>
        <strain evidence="2">SURF_26</strain>
    </source>
</reference>
<feature type="transmembrane region" description="Helical" evidence="1">
    <location>
        <begin position="12"/>
        <end position="36"/>
    </location>
</feature>
<sequence length="265" mass="29960">MNIDRFFDVVPFWVIYFLSVFVVLLSIKLGIIIANIKSKKDDGEHESSVGTVVGATLGLLAFILAFSFGMSADRFGARKQLLLDEVNAIETTYLRAGFFAEPSRSDIRRDIKKYVDTRAVDTRVVELTYQQYQQIIKNSEAIHTQLWAHAEKISRSDLNSDIGALFVESLNNLIELHTARLTVGLYRIPSIIWIVLLSVTILSMASVGYYFGRFGKVNWMISIGLALVFSVVILLIFDLDRTGTGNIKINQQPMINLQQKLEYIK</sequence>
<dbReference type="EMBL" id="QZJZ01000054">
    <property type="protein sequence ID" value="RJP59144.1"/>
    <property type="molecule type" value="Genomic_DNA"/>
</dbReference>
<dbReference type="Proteomes" id="UP000266426">
    <property type="component" value="Unassembled WGS sequence"/>
</dbReference>
<keyword evidence="1" id="KW-0472">Membrane</keyword>
<feature type="transmembrane region" description="Helical" evidence="1">
    <location>
        <begin position="217"/>
        <end position="237"/>
    </location>
</feature>
<dbReference type="InterPro" id="IPR025333">
    <property type="entry name" value="DUF4239"/>
</dbReference>
<dbReference type="Pfam" id="PF14023">
    <property type="entry name" value="Bestrophin-like"/>
    <property type="match status" value="1"/>
</dbReference>
<evidence type="ECO:0000313" key="3">
    <source>
        <dbReference type="Proteomes" id="UP000266426"/>
    </source>
</evidence>
<keyword evidence="1" id="KW-0812">Transmembrane</keyword>
<feature type="transmembrane region" description="Helical" evidence="1">
    <location>
        <begin position="48"/>
        <end position="69"/>
    </location>
</feature>
<dbReference type="AlphaFoldDB" id="A0A3A4QZB8"/>
<protein>
    <submittedName>
        <fullName evidence="2">DUF4239 domain-containing protein</fullName>
    </submittedName>
</protein>
<keyword evidence="1" id="KW-1133">Transmembrane helix</keyword>
<proteinExistence type="predicted"/>
<feature type="transmembrane region" description="Helical" evidence="1">
    <location>
        <begin position="190"/>
        <end position="211"/>
    </location>
</feature>
<gene>
    <name evidence="2" type="ORF">C4541_06535</name>
</gene>
<organism evidence="2 3">
    <name type="scientific">Candidatus Auribacter fodinae</name>
    <dbReference type="NCBI Taxonomy" id="2093366"/>
    <lineage>
        <taxon>Bacteria</taxon>
        <taxon>Pseudomonadati</taxon>
        <taxon>Candidatus Auribacterota</taxon>
        <taxon>Candidatus Auribacteria</taxon>
        <taxon>Candidatus Auribacterales</taxon>
        <taxon>Candidatus Auribacteraceae</taxon>
        <taxon>Candidatus Auribacter</taxon>
    </lineage>
</organism>